<evidence type="ECO:0000256" key="12">
    <source>
        <dbReference type="ARBA" id="ARBA00022807"/>
    </source>
</evidence>
<evidence type="ECO:0000256" key="14">
    <source>
        <dbReference type="ARBA" id="ARBA00022842"/>
    </source>
</evidence>
<keyword evidence="6" id="KW-0800">Toxin</keyword>
<dbReference type="InterPro" id="IPR020974">
    <property type="entry name" value="CPD_dom"/>
</dbReference>
<dbReference type="RefSeq" id="WP_143108594.1">
    <property type="nucleotide sequence ID" value="NZ_MIQH01000273.1"/>
</dbReference>
<comment type="cofactor">
    <cofactor evidence="1">
        <name>Mg(2+)</name>
        <dbReference type="ChEBI" id="CHEBI:18420"/>
    </cofactor>
</comment>
<dbReference type="GO" id="GO:0008289">
    <property type="term" value="F:lipid binding"/>
    <property type="evidence" value="ECO:0007669"/>
    <property type="project" value="UniProtKB-KW"/>
</dbReference>
<evidence type="ECO:0000256" key="7">
    <source>
        <dbReference type="ARBA" id="ARBA00022670"/>
    </source>
</evidence>
<comment type="caution">
    <text evidence="22">The sequence shown here is derived from an EMBL/GenBank/DDBJ whole genome shotgun (WGS) entry which is preliminary data.</text>
</comment>
<protein>
    <recommendedName>
        <fullName evidence="21">Peptidase C80 domain-containing protein</fullName>
    </recommendedName>
</protein>
<evidence type="ECO:0000313" key="22">
    <source>
        <dbReference type="EMBL" id="OJA03703.1"/>
    </source>
</evidence>
<evidence type="ECO:0000256" key="4">
    <source>
        <dbReference type="ARBA" id="ARBA00022511"/>
    </source>
</evidence>
<proteinExistence type="predicted"/>
<keyword evidence="10" id="KW-0677">Repeat</keyword>
<feature type="non-terminal residue" evidence="22">
    <location>
        <position position="1"/>
    </location>
</feature>
<evidence type="ECO:0000256" key="13">
    <source>
        <dbReference type="ARBA" id="ARBA00022813"/>
    </source>
</evidence>
<evidence type="ECO:0000256" key="3">
    <source>
        <dbReference type="ARBA" id="ARBA00004613"/>
    </source>
</evidence>
<gene>
    <name evidence="22" type="ORF">BGC33_00130</name>
</gene>
<keyword evidence="19" id="KW-1035">Host cytoplasm</keyword>
<evidence type="ECO:0000256" key="8">
    <source>
        <dbReference type="ARBA" id="ARBA00022679"/>
    </source>
</evidence>
<evidence type="ECO:0000256" key="5">
    <source>
        <dbReference type="ARBA" id="ARBA00022525"/>
    </source>
</evidence>
<keyword evidence="16" id="KW-0843">Virulence</keyword>
<keyword evidence="12" id="KW-0788">Thiol protease</keyword>
<keyword evidence="15" id="KW-1043">Host membrane</keyword>
<dbReference type="GO" id="GO:0005576">
    <property type="term" value="C:extracellular region"/>
    <property type="evidence" value="ECO:0007669"/>
    <property type="project" value="UniProtKB-SubCell"/>
</dbReference>
<feature type="non-terminal residue" evidence="22">
    <location>
        <position position="71"/>
    </location>
</feature>
<dbReference type="GO" id="GO:0020002">
    <property type="term" value="C:host cell plasma membrane"/>
    <property type="evidence" value="ECO:0007669"/>
    <property type="project" value="UniProtKB-SubCell"/>
</dbReference>
<evidence type="ECO:0000256" key="16">
    <source>
        <dbReference type="ARBA" id="ARBA00023026"/>
    </source>
</evidence>
<dbReference type="InterPro" id="IPR038383">
    <property type="entry name" value="CPD_dom_sf"/>
</dbReference>
<keyword evidence="17" id="KW-0446">Lipid-binding</keyword>
<keyword evidence="7" id="KW-0645">Protease</keyword>
<keyword evidence="13" id="KW-0068">Autocatalytic cleavage</keyword>
<evidence type="ECO:0000256" key="10">
    <source>
        <dbReference type="ARBA" id="ARBA00022737"/>
    </source>
</evidence>
<dbReference type="GO" id="GO:0008234">
    <property type="term" value="F:cysteine-type peptidase activity"/>
    <property type="evidence" value="ECO:0007669"/>
    <property type="project" value="UniProtKB-KW"/>
</dbReference>
<evidence type="ECO:0000256" key="11">
    <source>
        <dbReference type="ARBA" id="ARBA00022801"/>
    </source>
</evidence>
<feature type="domain" description="Peptidase C80" evidence="21">
    <location>
        <begin position="1"/>
        <end position="71"/>
    </location>
</feature>
<keyword evidence="11" id="KW-0378">Hydrolase</keyword>
<dbReference type="Proteomes" id="UP000182798">
    <property type="component" value="Unassembled WGS sequence"/>
</dbReference>
<name>A0A1J8P4S0_9GAMM</name>
<dbReference type="AlphaFoldDB" id="A0A1J8P4S0"/>
<dbReference type="Gene3D" id="3.40.50.11050">
    <property type="match status" value="1"/>
</dbReference>
<evidence type="ECO:0000256" key="2">
    <source>
        <dbReference type="ARBA" id="ARBA00004165"/>
    </source>
</evidence>
<accession>A0A1J8P4S0</accession>
<dbReference type="OrthoDB" id="9798884at2"/>
<evidence type="ECO:0000256" key="18">
    <source>
        <dbReference type="ARBA" id="ARBA00023136"/>
    </source>
</evidence>
<evidence type="ECO:0000313" key="23">
    <source>
        <dbReference type="Proteomes" id="UP000182798"/>
    </source>
</evidence>
<evidence type="ECO:0000256" key="19">
    <source>
        <dbReference type="ARBA" id="ARBA00023200"/>
    </source>
</evidence>
<evidence type="ECO:0000256" key="9">
    <source>
        <dbReference type="ARBA" id="ARBA00022723"/>
    </source>
</evidence>
<evidence type="ECO:0000256" key="15">
    <source>
        <dbReference type="ARBA" id="ARBA00022870"/>
    </source>
</evidence>
<evidence type="ECO:0000256" key="20">
    <source>
        <dbReference type="ARBA" id="ARBA00023586"/>
    </source>
</evidence>
<dbReference type="Pfam" id="PF11713">
    <property type="entry name" value="Peptidase_C80"/>
    <property type="match status" value="1"/>
</dbReference>
<dbReference type="GO" id="GO:0046872">
    <property type="term" value="F:metal ion binding"/>
    <property type="evidence" value="ECO:0007669"/>
    <property type="project" value="UniProtKB-KW"/>
</dbReference>
<keyword evidence="4" id="KW-1032">Host cell membrane</keyword>
<organism evidence="22 23">
    <name type="scientific">Bathymodiolus thermophilus thioautotrophic gill symbiont</name>
    <dbReference type="NCBI Taxonomy" id="2360"/>
    <lineage>
        <taxon>Bacteria</taxon>
        <taxon>Pseudomonadati</taxon>
        <taxon>Pseudomonadota</taxon>
        <taxon>Gammaproteobacteria</taxon>
        <taxon>sulfur-oxidizing symbionts</taxon>
    </lineage>
</organism>
<keyword evidence="5" id="KW-0964">Secreted</keyword>
<evidence type="ECO:0000259" key="21">
    <source>
        <dbReference type="PROSITE" id="PS51771"/>
    </source>
</evidence>
<dbReference type="EMBL" id="MIQH01000273">
    <property type="protein sequence ID" value="OJA03703.1"/>
    <property type="molecule type" value="Genomic_DNA"/>
</dbReference>
<evidence type="ECO:0000256" key="1">
    <source>
        <dbReference type="ARBA" id="ARBA00001946"/>
    </source>
</evidence>
<dbReference type="PROSITE" id="PS51771">
    <property type="entry name" value="CGT_MARTX_CPD"/>
    <property type="match status" value="1"/>
</dbReference>
<keyword evidence="9" id="KW-0479">Metal-binding</keyword>
<comment type="subcellular location">
    <subcellularLocation>
        <location evidence="2">Host cell membrane</location>
    </subcellularLocation>
    <subcellularLocation>
        <location evidence="20">Host cytoplasm</location>
        <location evidence="20">Host cytosol</location>
    </subcellularLocation>
    <subcellularLocation>
        <location evidence="3">Secreted</location>
    </subcellularLocation>
</comment>
<reference evidence="23" key="1">
    <citation type="submission" date="2016-09" db="EMBL/GenBank/DDBJ databases">
        <title>Genome Sequence of Bathymodiolus thermophilus sulfur-oxidizing gill endosymbiont.</title>
        <authorList>
            <person name="Ponnudurai R."/>
            <person name="Kleiner M."/>
            <person name="Sayavedra L."/>
            <person name="Thuermer A."/>
            <person name="Felbeck H."/>
            <person name="Schlueter R."/>
            <person name="Schweder T."/>
            <person name="Markert S."/>
        </authorList>
    </citation>
    <scope>NUCLEOTIDE SEQUENCE [LARGE SCALE GENOMIC DNA]</scope>
    <source>
        <strain evidence="23">BAT/CrabSpa'14</strain>
    </source>
</reference>
<dbReference type="GO" id="GO:0006508">
    <property type="term" value="P:proteolysis"/>
    <property type="evidence" value="ECO:0007669"/>
    <property type="project" value="UniProtKB-KW"/>
</dbReference>
<keyword evidence="8" id="KW-0808">Transferase</keyword>
<evidence type="ECO:0000256" key="17">
    <source>
        <dbReference type="ARBA" id="ARBA00023121"/>
    </source>
</evidence>
<evidence type="ECO:0000256" key="6">
    <source>
        <dbReference type="ARBA" id="ARBA00022656"/>
    </source>
</evidence>
<sequence length="71" mass="7984">AQDLANKHPDNSIIVHFDADNKLVTSDNEFYTPKGNVRLSFVDHGENFVTDESGMDELVDKVKQINDTYGN</sequence>
<dbReference type="GO" id="GO:0016740">
    <property type="term" value="F:transferase activity"/>
    <property type="evidence" value="ECO:0007669"/>
    <property type="project" value="UniProtKB-KW"/>
</dbReference>
<dbReference type="GO" id="GO:0090729">
    <property type="term" value="F:toxin activity"/>
    <property type="evidence" value="ECO:0007669"/>
    <property type="project" value="UniProtKB-KW"/>
</dbReference>
<keyword evidence="14" id="KW-0460">Magnesium</keyword>
<keyword evidence="18" id="KW-0472">Membrane</keyword>
<dbReference type="GO" id="GO:0044164">
    <property type="term" value="C:host cell cytosol"/>
    <property type="evidence" value="ECO:0007669"/>
    <property type="project" value="UniProtKB-SubCell"/>
</dbReference>